<dbReference type="PROSITE" id="PS51257">
    <property type="entry name" value="PROKAR_LIPOPROTEIN"/>
    <property type="match status" value="1"/>
</dbReference>
<evidence type="ECO:0000313" key="4">
    <source>
        <dbReference type="Proteomes" id="UP001519887"/>
    </source>
</evidence>
<keyword evidence="2" id="KW-0732">Signal</keyword>
<feature type="signal peptide" evidence="2">
    <location>
        <begin position="1"/>
        <end position="21"/>
    </location>
</feature>
<feature type="chain" id="PRO_5045955366" description="DUF4352 domain-containing protein" evidence="2">
    <location>
        <begin position="22"/>
        <end position="202"/>
    </location>
</feature>
<name>A0ABS7CA96_9BACL</name>
<evidence type="ECO:0000256" key="1">
    <source>
        <dbReference type="SAM" id="MobiDB-lite"/>
    </source>
</evidence>
<reference evidence="3 4" key="1">
    <citation type="submission" date="2021-07" db="EMBL/GenBank/DDBJ databases">
        <title>Paenibacillus radiodurans sp. nov., isolated from the southeastern edge of Tengger Desert.</title>
        <authorList>
            <person name="Zhang G."/>
        </authorList>
    </citation>
    <scope>NUCLEOTIDE SEQUENCE [LARGE SCALE GENOMIC DNA]</scope>
    <source>
        <strain evidence="3 4">CCM 7311</strain>
    </source>
</reference>
<accession>A0ABS7CA96</accession>
<sequence length="202" mass="21673">MRIGMLILLSLVLLMSGCGNNMIDVGTAPDPAPPSNADSVKADQKQSGSQALEAEPEAQSGQAPKEEDFEVKVKIMDETLKINKNIEVVAELTNKSGHNIKLLHASPLIQVQIYDEQNKPLINALLTNDIGIMGTLKPGAVYNPDSSAFNGGKRLIKIDTPGNYKLVGTASFSVELSGGERKDFKLSSEPFEFNIQCTPGSC</sequence>
<comment type="caution">
    <text evidence="3">The sequence shown here is derived from an EMBL/GenBank/DDBJ whole genome shotgun (WGS) entry which is preliminary data.</text>
</comment>
<organism evidence="3 4">
    <name type="scientific">Paenibacillus sepulcri</name>
    <dbReference type="NCBI Taxonomy" id="359917"/>
    <lineage>
        <taxon>Bacteria</taxon>
        <taxon>Bacillati</taxon>
        <taxon>Bacillota</taxon>
        <taxon>Bacilli</taxon>
        <taxon>Bacillales</taxon>
        <taxon>Paenibacillaceae</taxon>
        <taxon>Paenibacillus</taxon>
    </lineage>
</organism>
<evidence type="ECO:0000256" key="2">
    <source>
        <dbReference type="SAM" id="SignalP"/>
    </source>
</evidence>
<evidence type="ECO:0000313" key="3">
    <source>
        <dbReference type="EMBL" id="MBW7457824.1"/>
    </source>
</evidence>
<dbReference type="RefSeq" id="WP_210044990.1">
    <property type="nucleotide sequence ID" value="NZ_JBHLVU010000019.1"/>
</dbReference>
<gene>
    <name evidence="3" type="ORF">K0U00_27670</name>
</gene>
<evidence type="ECO:0008006" key="5">
    <source>
        <dbReference type="Google" id="ProtNLM"/>
    </source>
</evidence>
<proteinExistence type="predicted"/>
<protein>
    <recommendedName>
        <fullName evidence="5">DUF4352 domain-containing protein</fullName>
    </recommendedName>
</protein>
<dbReference type="EMBL" id="JAHZIK010000976">
    <property type="protein sequence ID" value="MBW7457824.1"/>
    <property type="molecule type" value="Genomic_DNA"/>
</dbReference>
<dbReference type="Proteomes" id="UP001519887">
    <property type="component" value="Unassembled WGS sequence"/>
</dbReference>
<feature type="region of interest" description="Disordered" evidence="1">
    <location>
        <begin position="25"/>
        <end position="69"/>
    </location>
</feature>
<keyword evidence="4" id="KW-1185">Reference proteome</keyword>